<reference evidence="2" key="1">
    <citation type="journal article" date="2019" name="Int. J. Syst. Evol. Microbiol.">
        <title>The Global Catalogue of Microorganisms (GCM) 10K type strain sequencing project: providing services to taxonomists for standard genome sequencing and annotation.</title>
        <authorList>
            <consortium name="The Broad Institute Genomics Platform"/>
            <consortium name="The Broad Institute Genome Sequencing Center for Infectious Disease"/>
            <person name="Wu L."/>
            <person name="Ma J."/>
        </authorList>
    </citation>
    <scope>NUCLEOTIDE SEQUENCE [LARGE SCALE GENOMIC DNA]</scope>
    <source>
        <strain evidence="2">JCM 14331</strain>
    </source>
</reference>
<dbReference type="Gene3D" id="3.20.160.10">
    <property type="entry name" value="vpa0580 domain like"/>
    <property type="match status" value="1"/>
</dbReference>
<dbReference type="RefSeq" id="WP_134057228.1">
    <property type="nucleotide sequence ID" value="NZ_BAAAEO010000004.1"/>
</dbReference>
<keyword evidence="2" id="KW-1185">Reference proteome</keyword>
<proteinExistence type="predicted"/>
<gene>
    <name evidence="1" type="ORF">GCM10009098_27030</name>
</gene>
<evidence type="ECO:0000313" key="2">
    <source>
        <dbReference type="Proteomes" id="UP001501169"/>
    </source>
</evidence>
<dbReference type="Pfam" id="PF08888">
    <property type="entry name" value="HopJ"/>
    <property type="match status" value="1"/>
</dbReference>
<organism evidence="1 2">
    <name type="scientific">Rheinheimera aquimaris</name>
    <dbReference type="NCBI Taxonomy" id="412437"/>
    <lineage>
        <taxon>Bacteria</taxon>
        <taxon>Pseudomonadati</taxon>
        <taxon>Pseudomonadota</taxon>
        <taxon>Gammaproteobacteria</taxon>
        <taxon>Chromatiales</taxon>
        <taxon>Chromatiaceae</taxon>
        <taxon>Rheinheimera</taxon>
    </lineage>
</organism>
<name>A0ABP3P748_9GAMM</name>
<dbReference type="EMBL" id="BAAAEO010000004">
    <property type="protein sequence ID" value="GAA0557691.1"/>
    <property type="molecule type" value="Genomic_DNA"/>
</dbReference>
<comment type="caution">
    <text evidence="1">The sequence shown here is derived from an EMBL/GenBank/DDBJ whole genome shotgun (WGS) entry which is preliminary data.</text>
</comment>
<evidence type="ECO:0000313" key="1">
    <source>
        <dbReference type="EMBL" id="GAA0557691.1"/>
    </source>
</evidence>
<protein>
    <submittedName>
        <fullName evidence="1">HopJ type III effector protein</fullName>
    </submittedName>
</protein>
<accession>A0ABP3P748</accession>
<dbReference type="Proteomes" id="UP001501169">
    <property type="component" value="Unassembled WGS sequence"/>
</dbReference>
<sequence>MLQQFFIQLSVEPQSISFEQSISLIDALYHFTPTAFKNGDLHNAAGENNGSCKILAFGLLHQLSEPQTLHLFGDYYRQVLETPQADDHQNIRNFIRTGWGGVEFTQLALQEKTPQP</sequence>
<dbReference type="InterPro" id="IPR014984">
    <property type="entry name" value="HopJ"/>
</dbReference>
<dbReference type="InterPro" id="IPR038604">
    <property type="entry name" value="HopJ_sf"/>
</dbReference>